<keyword evidence="2" id="KW-0175">Coiled coil</keyword>
<evidence type="ECO:0000256" key="4">
    <source>
        <dbReference type="SAM" id="Phobius"/>
    </source>
</evidence>
<keyword evidence="4" id="KW-0812">Transmembrane</keyword>
<evidence type="ECO:0000313" key="6">
    <source>
        <dbReference type="EMBL" id="KAL2084384.1"/>
    </source>
</evidence>
<protein>
    <recommendedName>
        <fullName evidence="5">C-type lectin domain-containing protein</fullName>
    </recommendedName>
</protein>
<organism evidence="6 7">
    <name type="scientific">Coilia grayii</name>
    <name type="common">Gray's grenadier anchovy</name>
    <dbReference type="NCBI Taxonomy" id="363190"/>
    <lineage>
        <taxon>Eukaryota</taxon>
        <taxon>Metazoa</taxon>
        <taxon>Chordata</taxon>
        <taxon>Craniata</taxon>
        <taxon>Vertebrata</taxon>
        <taxon>Euteleostomi</taxon>
        <taxon>Actinopterygii</taxon>
        <taxon>Neopterygii</taxon>
        <taxon>Teleostei</taxon>
        <taxon>Clupei</taxon>
        <taxon>Clupeiformes</taxon>
        <taxon>Clupeoidei</taxon>
        <taxon>Engraulidae</taxon>
        <taxon>Coilinae</taxon>
        <taxon>Coilia</taxon>
    </lineage>
</organism>
<name>A0ABD1JC92_9TELE</name>
<evidence type="ECO:0000256" key="1">
    <source>
        <dbReference type="ARBA" id="ARBA00004401"/>
    </source>
</evidence>
<keyword evidence="7" id="KW-1185">Reference proteome</keyword>
<reference evidence="6 7" key="1">
    <citation type="submission" date="2024-09" db="EMBL/GenBank/DDBJ databases">
        <title>A chromosome-level genome assembly of Gray's grenadier anchovy, Coilia grayii.</title>
        <authorList>
            <person name="Fu Z."/>
        </authorList>
    </citation>
    <scope>NUCLEOTIDE SEQUENCE [LARGE SCALE GENOMIC DNA]</scope>
    <source>
        <strain evidence="6">G4</strain>
        <tissue evidence="6">Muscle</tissue>
    </source>
</reference>
<dbReference type="EMBL" id="JBHFQA010000017">
    <property type="protein sequence ID" value="KAL2084384.1"/>
    <property type="molecule type" value="Genomic_DNA"/>
</dbReference>
<dbReference type="Proteomes" id="UP001591681">
    <property type="component" value="Unassembled WGS sequence"/>
</dbReference>
<dbReference type="InterPro" id="IPR001304">
    <property type="entry name" value="C-type_lectin-like"/>
</dbReference>
<dbReference type="AlphaFoldDB" id="A0ABD1JC92"/>
<keyword evidence="4" id="KW-0472">Membrane</keyword>
<dbReference type="Gene3D" id="3.10.100.10">
    <property type="entry name" value="Mannose-Binding Protein A, subunit A"/>
    <property type="match status" value="1"/>
</dbReference>
<keyword evidence="4" id="KW-1133">Transmembrane helix</keyword>
<evidence type="ECO:0000313" key="7">
    <source>
        <dbReference type="Proteomes" id="UP001591681"/>
    </source>
</evidence>
<dbReference type="Pfam" id="PF00059">
    <property type="entry name" value="Lectin_C"/>
    <property type="match status" value="1"/>
</dbReference>
<dbReference type="PANTHER" id="PTHR45710">
    <property type="entry name" value="C-TYPE LECTIN DOMAIN-CONTAINING PROTEIN 180"/>
    <property type="match status" value="1"/>
</dbReference>
<feature type="domain" description="C-type lectin" evidence="5">
    <location>
        <begin position="179"/>
        <end position="292"/>
    </location>
</feature>
<dbReference type="InterPro" id="IPR050828">
    <property type="entry name" value="C-type_lectin/matrix_domain"/>
</dbReference>
<gene>
    <name evidence="6" type="ORF">ACEWY4_019902</name>
</gene>
<dbReference type="PROSITE" id="PS50041">
    <property type="entry name" value="C_TYPE_LECTIN_2"/>
    <property type="match status" value="1"/>
</dbReference>
<evidence type="ECO:0000256" key="3">
    <source>
        <dbReference type="SAM" id="MobiDB-lite"/>
    </source>
</evidence>
<dbReference type="SUPFAM" id="SSF56436">
    <property type="entry name" value="C-type lectin-like"/>
    <property type="match status" value="1"/>
</dbReference>
<dbReference type="GO" id="GO:0005886">
    <property type="term" value="C:plasma membrane"/>
    <property type="evidence" value="ECO:0007669"/>
    <property type="project" value="UniProtKB-SubCell"/>
</dbReference>
<feature type="transmembrane region" description="Helical" evidence="4">
    <location>
        <begin position="81"/>
        <end position="104"/>
    </location>
</feature>
<feature type="region of interest" description="Disordered" evidence="3">
    <location>
        <begin position="30"/>
        <end position="73"/>
    </location>
</feature>
<dbReference type="InterPro" id="IPR016187">
    <property type="entry name" value="CTDL_fold"/>
</dbReference>
<dbReference type="InterPro" id="IPR016186">
    <property type="entry name" value="C-type_lectin-like/link_sf"/>
</dbReference>
<comment type="subcellular location">
    <subcellularLocation>
        <location evidence="1">Cell membrane</location>
        <topology evidence="1">Single-pass type II membrane protein</topology>
    </subcellularLocation>
</comment>
<dbReference type="PANTHER" id="PTHR45710:SF8">
    <property type="entry name" value="RERATING FAMILY MEMBER 4"/>
    <property type="match status" value="1"/>
</dbReference>
<evidence type="ECO:0000259" key="5">
    <source>
        <dbReference type="PROSITE" id="PS50041"/>
    </source>
</evidence>
<proteinExistence type="predicted"/>
<sequence>MYPDTLASETGNMEDEVCYSSVSFVKSEEIKPREEQSVETQSEETVYTEVKKTGIQAEPSPSQTPADDGPLPGRPRCHRAVVALGLLTAALLSALVALVAYLQLRYEDASIANQRLHLKMVQLQQEKETLRMERDHLSMTLGVIFQFSDFPVDHYCPISGNSTQDRKCSRPCKEGWVYYQSSCYQFICSDDFYWEDSKNHCNKSGAHLVIIDTKEEQAFINNHTKFYYKEYGYWIGLQKTEDKWQWVNGSELIGGYWITNEKHKCAATMPSSDPLKSWKAKDCYYRYRLICEMEATVWPD</sequence>
<comment type="caution">
    <text evidence="6">The sequence shown here is derived from an EMBL/GenBank/DDBJ whole genome shotgun (WGS) entry which is preliminary data.</text>
</comment>
<accession>A0ABD1JC92</accession>
<dbReference type="SMART" id="SM00034">
    <property type="entry name" value="CLECT"/>
    <property type="match status" value="1"/>
</dbReference>
<feature type="coiled-coil region" evidence="2">
    <location>
        <begin position="106"/>
        <end position="140"/>
    </location>
</feature>
<evidence type="ECO:0000256" key="2">
    <source>
        <dbReference type="SAM" id="Coils"/>
    </source>
</evidence>